<dbReference type="EMBL" id="JRNR01000003">
    <property type="protein sequence ID" value="KGF50447.1"/>
    <property type="molecule type" value="Genomic_DNA"/>
</dbReference>
<protein>
    <recommendedName>
        <fullName evidence="3">Head fiber protein</fullName>
    </recommendedName>
</protein>
<evidence type="ECO:0000313" key="2">
    <source>
        <dbReference type="Proteomes" id="UP000029538"/>
    </source>
</evidence>
<organism evidence="1 2">
    <name type="scientific">Prevotella disiens DNF00882</name>
    <dbReference type="NCBI Taxonomy" id="1401075"/>
    <lineage>
        <taxon>Bacteria</taxon>
        <taxon>Pseudomonadati</taxon>
        <taxon>Bacteroidota</taxon>
        <taxon>Bacteroidia</taxon>
        <taxon>Bacteroidales</taxon>
        <taxon>Prevotellaceae</taxon>
        <taxon>Prevotella</taxon>
    </lineage>
</organism>
<dbReference type="RefSeq" id="WP_036882085.1">
    <property type="nucleotide sequence ID" value="NZ_JRNR01000003.1"/>
</dbReference>
<reference evidence="1 2" key="1">
    <citation type="submission" date="2014-07" db="EMBL/GenBank/DDBJ databases">
        <authorList>
            <person name="McCorrison J."/>
            <person name="Sanka R."/>
            <person name="Torralba M."/>
            <person name="Gillis M."/>
            <person name="Haft D.H."/>
            <person name="Methe B."/>
            <person name="Sutton G."/>
            <person name="Nelson K.E."/>
        </authorList>
    </citation>
    <scope>NUCLEOTIDE SEQUENCE [LARGE SCALE GENOMIC DNA]</scope>
    <source>
        <strain evidence="1 2">DNF00882</strain>
    </source>
</reference>
<dbReference type="AlphaFoldDB" id="A0A096C672"/>
<comment type="caution">
    <text evidence="1">The sequence shown here is derived from an EMBL/GenBank/DDBJ whole genome shotgun (WGS) entry which is preliminary data.</text>
</comment>
<proteinExistence type="predicted"/>
<evidence type="ECO:0000313" key="1">
    <source>
        <dbReference type="EMBL" id="KGF50447.1"/>
    </source>
</evidence>
<evidence type="ECO:0008006" key="3">
    <source>
        <dbReference type="Google" id="ProtNLM"/>
    </source>
</evidence>
<sequence>MPQIGTFNQNIQFSGKVGGYRRVFEGHTPLLIGGFNWDLKDLPTHGNVLPAGTPVLVDEEKRTIKPLYGFKVVKNETTKLSVEKVFAGTRAKVGMTIGGQKVTEIDASNDAYDVLTMASAVTADVGSVVYGTVDGVDIKDKVNGLTPYDICLDPNAVSADGDVAWNMMDAPVLERRMPPITDEVKKALITNGCFFRFSNRH</sequence>
<accession>A0A096C672</accession>
<name>A0A096C672_9BACT</name>
<dbReference type="Proteomes" id="UP000029538">
    <property type="component" value="Unassembled WGS sequence"/>
</dbReference>
<gene>
    <name evidence="1" type="ORF">HMPREF0654_01055</name>
</gene>